<comment type="caution">
    <text evidence="3">The sequence shown here is derived from an EMBL/GenBank/DDBJ whole genome shotgun (WGS) entry which is preliminary data.</text>
</comment>
<dbReference type="InterPro" id="IPR046350">
    <property type="entry name" value="Cystatin_sf"/>
</dbReference>
<dbReference type="GO" id="GO:0004869">
    <property type="term" value="F:cysteine-type endopeptidase inhibitor activity"/>
    <property type="evidence" value="ECO:0007669"/>
    <property type="project" value="InterPro"/>
</dbReference>
<evidence type="ECO:0000313" key="3">
    <source>
        <dbReference type="EMBL" id="KAK9391283.1"/>
    </source>
</evidence>
<protein>
    <submittedName>
        <fullName evidence="3">Cystatin-1</fullName>
    </submittedName>
</protein>
<dbReference type="CDD" id="cd00042">
    <property type="entry name" value="CY"/>
    <property type="match status" value="1"/>
</dbReference>
<gene>
    <name evidence="3" type="ORF">NXF25_018613</name>
</gene>
<accession>A0AAW1ANG0</accession>
<feature type="region of interest" description="Disordered" evidence="1">
    <location>
        <begin position="1"/>
        <end position="32"/>
    </location>
</feature>
<dbReference type="EMBL" id="JAOTOJ010000019">
    <property type="protein sequence ID" value="KAK9391283.1"/>
    <property type="molecule type" value="Genomic_DNA"/>
</dbReference>
<reference evidence="3 4" key="1">
    <citation type="journal article" date="2024" name="Proc. Natl. Acad. Sci. U.S.A.">
        <title>The genetic regulatory architecture and epigenomic basis for age-related changes in rattlesnake venom.</title>
        <authorList>
            <person name="Hogan M.P."/>
            <person name="Holding M.L."/>
            <person name="Nystrom G.S."/>
            <person name="Colston T.J."/>
            <person name="Bartlett D.A."/>
            <person name="Mason A.J."/>
            <person name="Ellsworth S.A."/>
            <person name="Rautsaw R.M."/>
            <person name="Lawrence K.C."/>
            <person name="Strickland J.L."/>
            <person name="He B."/>
            <person name="Fraser P."/>
            <person name="Margres M.J."/>
            <person name="Gilbert D.M."/>
            <person name="Gibbs H.L."/>
            <person name="Parkinson C.L."/>
            <person name="Rokyta D.R."/>
        </authorList>
    </citation>
    <scope>NUCLEOTIDE SEQUENCE [LARGE SCALE GENOMIC DNA]</scope>
    <source>
        <strain evidence="3">DRR0105</strain>
    </source>
</reference>
<proteinExistence type="predicted"/>
<sequence length="211" mass="23618">MGVASAQPHDALPDASPLPSLRPPDAASGDAQDYPDVPLTDVVVQMTTAFAVQQYNKDRYDSTNYFKELRLLKAQSPVDSPFEYHLTVVLVETACVKRADKIKSYKKIQQCKALTGNHRQSISLNKAIVMTFRLVFLSCPNPIQPFRFHGDSTMTPWLVQESLQPFGVLSKLLETLIRLTVFRSAIKIFNRINSASSQTLLQLAYYASEHA</sequence>
<feature type="domain" description="Cystatin" evidence="2">
    <location>
        <begin position="41"/>
        <end position="107"/>
    </location>
</feature>
<evidence type="ECO:0000256" key="1">
    <source>
        <dbReference type="SAM" id="MobiDB-lite"/>
    </source>
</evidence>
<dbReference type="InterPro" id="IPR000010">
    <property type="entry name" value="Cystatin_dom"/>
</dbReference>
<dbReference type="Gene3D" id="3.10.450.10">
    <property type="match status" value="1"/>
</dbReference>
<evidence type="ECO:0000259" key="2">
    <source>
        <dbReference type="Pfam" id="PF00031"/>
    </source>
</evidence>
<dbReference type="Pfam" id="PF00031">
    <property type="entry name" value="Cystatin"/>
    <property type="match status" value="1"/>
</dbReference>
<evidence type="ECO:0000313" key="4">
    <source>
        <dbReference type="Proteomes" id="UP001474421"/>
    </source>
</evidence>
<organism evidence="3 4">
    <name type="scientific">Crotalus adamanteus</name>
    <name type="common">Eastern diamondback rattlesnake</name>
    <dbReference type="NCBI Taxonomy" id="8729"/>
    <lineage>
        <taxon>Eukaryota</taxon>
        <taxon>Metazoa</taxon>
        <taxon>Chordata</taxon>
        <taxon>Craniata</taxon>
        <taxon>Vertebrata</taxon>
        <taxon>Euteleostomi</taxon>
        <taxon>Lepidosauria</taxon>
        <taxon>Squamata</taxon>
        <taxon>Bifurcata</taxon>
        <taxon>Unidentata</taxon>
        <taxon>Episquamata</taxon>
        <taxon>Toxicofera</taxon>
        <taxon>Serpentes</taxon>
        <taxon>Colubroidea</taxon>
        <taxon>Viperidae</taxon>
        <taxon>Crotalinae</taxon>
        <taxon>Crotalus</taxon>
    </lineage>
</organism>
<dbReference type="SUPFAM" id="SSF54403">
    <property type="entry name" value="Cystatin/monellin"/>
    <property type="match status" value="1"/>
</dbReference>
<keyword evidence="4" id="KW-1185">Reference proteome</keyword>
<name>A0AAW1ANG0_CROAD</name>
<dbReference type="Proteomes" id="UP001474421">
    <property type="component" value="Unassembled WGS sequence"/>
</dbReference>
<dbReference type="AlphaFoldDB" id="A0AAW1ANG0"/>